<keyword evidence="2" id="KW-0548">Nucleotidyltransferase</keyword>
<evidence type="ECO:0000259" key="1">
    <source>
        <dbReference type="Pfam" id="PF13966"/>
    </source>
</evidence>
<gene>
    <name evidence="2" type="ORF">Tco_0951378</name>
</gene>
<comment type="caution">
    <text evidence="2">The sequence shown here is derived from an EMBL/GenBank/DDBJ whole genome shotgun (WGS) entry which is preliminary data.</text>
</comment>
<accession>A0ABQ5DVQ5</accession>
<dbReference type="Pfam" id="PF13966">
    <property type="entry name" value="zf-RVT"/>
    <property type="match status" value="1"/>
</dbReference>
<keyword evidence="3" id="KW-1185">Reference proteome</keyword>
<dbReference type="Proteomes" id="UP001151760">
    <property type="component" value="Unassembled WGS sequence"/>
</dbReference>
<dbReference type="GO" id="GO:0003964">
    <property type="term" value="F:RNA-directed DNA polymerase activity"/>
    <property type="evidence" value="ECO:0007669"/>
    <property type="project" value="UniProtKB-KW"/>
</dbReference>
<reference evidence="2" key="2">
    <citation type="submission" date="2022-01" db="EMBL/GenBank/DDBJ databases">
        <authorList>
            <person name="Yamashiro T."/>
            <person name="Shiraishi A."/>
            <person name="Satake H."/>
            <person name="Nakayama K."/>
        </authorList>
    </citation>
    <scope>NUCLEOTIDE SEQUENCE</scope>
</reference>
<proteinExistence type="predicted"/>
<keyword evidence="2" id="KW-0808">Transferase</keyword>
<protein>
    <submittedName>
        <fullName evidence="2">RNA-directed DNA polymerase, eukaryota, reverse transcriptase zinc-binding domain protein</fullName>
    </submittedName>
</protein>
<dbReference type="EMBL" id="BQNB010015664">
    <property type="protein sequence ID" value="GJT42663.1"/>
    <property type="molecule type" value="Genomic_DNA"/>
</dbReference>
<dbReference type="InterPro" id="IPR026960">
    <property type="entry name" value="RVT-Znf"/>
</dbReference>
<evidence type="ECO:0000313" key="2">
    <source>
        <dbReference type="EMBL" id="GJT42663.1"/>
    </source>
</evidence>
<dbReference type="PANTHER" id="PTHR33116:SF79">
    <property type="entry name" value="REVERSE TRANSCRIPTASE DOMAIN, ZINC FINGER, CCHC-TYPE-RELATED"/>
    <property type="match status" value="1"/>
</dbReference>
<evidence type="ECO:0000313" key="3">
    <source>
        <dbReference type="Proteomes" id="UP001151760"/>
    </source>
</evidence>
<organism evidence="2 3">
    <name type="scientific">Tanacetum coccineum</name>
    <dbReference type="NCBI Taxonomy" id="301880"/>
    <lineage>
        <taxon>Eukaryota</taxon>
        <taxon>Viridiplantae</taxon>
        <taxon>Streptophyta</taxon>
        <taxon>Embryophyta</taxon>
        <taxon>Tracheophyta</taxon>
        <taxon>Spermatophyta</taxon>
        <taxon>Magnoliopsida</taxon>
        <taxon>eudicotyledons</taxon>
        <taxon>Gunneridae</taxon>
        <taxon>Pentapetalae</taxon>
        <taxon>asterids</taxon>
        <taxon>campanulids</taxon>
        <taxon>Asterales</taxon>
        <taxon>Asteraceae</taxon>
        <taxon>Asteroideae</taxon>
        <taxon>Anthemideae</taxon>
        <taxon>Anthemidinae</taxon>
        <taxon>Tanacetum</taxon>
    </lineage>
</organism>
<sequence>MHYLSSWNILIDKFKSRLSKWKASLLSIGGRFTLIKYVLGSLGIYYLSIFKAPESIIRIFEKARAKFLWGGSHGNNKMAWVRWDNVLASHDQGGLGIGSLKAFNLVLLQKWRWRLVTKPDLLWVKLIKSIHGPEAGFDGKGYSSSGVWPSIVGTSNYLHSHNILPKDSLKCHLGNGTTIRFWKDLWLGDEPLYSRYNRLFRLDINENYLLSERYNEGRWNWQWLRPIAPSRAEAMLQSLLTNLAEVTLYSSPDQWKWLIGNDGTFSIASTRTHLDHLMLPSLATSTTWIPCLPRKVNIFLWRFNLDRLPHRLNLSKHGIDIDSILCLICNNHVESASHPPAFTDWLSWVDNIEASQVKKEPYLCHHCFYVLDRLEVP</sequence>
<name>A0ABQ5DVQ5_9ASTR</name>
<reference evidence="2" key="1">
    <citation type="journal article" date="2022" name="Int. J. Mol. Sci.">
        <title>Draft Genome of Tanacetum Coccineum: Genomic Comparison of Closely Related Tanacetum-Family Plants.</title>
        <authorList>
            <person name="Yamashiro T."/>
            <person name="Shiraishi A."/>
            <person name="Nakayama K."/>
            <person name="Satake H."/>
        </authorList>
    </citation>
    <scope>NUCLEOTIDE SEQUENCE</scope>
</reference>
<keyword evidence="2" id="KW-0695">RNA-directed DNA polymerase</keyword>
<feature type="domain" description="Reverse transcriptase zinc-binding" evidence="1">
    <location>
        <begin position="284"/>
        <end position="338"/>
    </location>
</feature>
<dbReference type="PANTHER" id="PTHR33116">
    <property type="entry name" value="REVERSE TRANSCRIPTASE ZINC-BINDING DOMAIN-CONTAINING PROTEIN-RELATED-RELATED"/>
    <property type="match status" value="1"/>
</dbReference>